<accession>A0A5S5DXX7</accession>
<dbReference type="Proteomes" id="UP000323136">
    <property type="component" value="Unassembled WGS sequence"/>
</dbReference>
<proteinExistence type="predicted"/>
<gene>
    <name evidence="2" type="ORF">C7447_101232</name>
</gene>
<dbReference type="EMBL" id="VNIA01000001">
    <property type="protein sequence ID" value="TYP99632.1"/>
    <property type="molecule type" value="Genomic_DNA"/>
</dbReference>
<dbReference type="Gene3D" id="3.10.450.50">
    <property type="match status" value="1"/>
</dbReference>
<dbReference type="InterPro" id="IPR039437">
    <property type="entry name" value="FrzH/put_lumazine-bd"/>
</dbReference>
<feature type="chain" id="PRO_5024451748" evidence="1">
    <location>
        <begin position="20"/>
        <end position="159"/>
    </location>
</feature>
<dbReference type="InterPro" id="IPR032710">
    <property type="entry name" value="NTF2-like_dom_sf"/>
</dbReference>
<name>A0A5S5DXX7_9FLAO</name>
<dbReference type="Pfam" id="PF12893">
    <property type="entry name" value="Lumazine_bd_2"/>
    <property type="match status" value="1"/>
</dbReference>
<evidence type="ECO:0000313" key="3">
    <source>
        <dbReference type="Proteomes" id="UP000323136"/>
    </source>
</evidence>
<comment type="caution">
    <text evidence="2">The sequence shown here is derived from an EMBL/GenBank/DDBJ whole genome shotgun (WGS) entry which is preliminary data.</text>
</comment>
<dbReference type="AlphaFoldDB" id="A0A5S5DXX7"/>
<feature type="signal peptide" evidence="1">
    <location>
        <begin position="1"/>
        <end position="19"/>
    </location>
</feature>
<sequence>MQRIITLLAILALNYVVNAQSSSEKKAIKNTIETFFEGLHKGDSTLVSSTLHPSIKMQTTFTDKGGEKKLITETKEKVLISIASKKSTDTYLEKLLSYDIKIDGNLASVWTPYEFYYNGNFSHCGANSFQLFNNNGKWEIIYIVDMRRRDNCEALKAKK</sequence>
<keyword evidence="3" id="KW-1185">Reference proteome</keyword>
<organism evidence="2 3">
    <name type="scientific">Tenacibaculum adriaticum</name>
    <dbReference type="NCBI Taxonomy" id="413713"/>
    <lineage>
        <taxon>Bacteria</taxon>
        <taxon>Pseudomonadati</taxon>
        <taxon>Bacteroidota</taxon>
        <taxon>Flavobacteriia</taxon>
        <taxon>Flavobacteriales</taxon>
        <taxon>Flavobacteriaceae</taxon>
        <taxon>Tenacibaculum</taxon>
    </lineage>
</organism>
<dbReference type="RefSeq" id="WP_148868343.1">
    <property type="nucleotide sequence ID" value="NZ_VNIA01000001.1"/>
</dbReference>
<reference evidence="2 3" key="1">
    <citation type="submission" date="2019-07" db="EMBL/GenBank/DDBJ databases">
        <title>Genomic Encyclopedia of Type Strains, Phase IV (KMG-IV): sequencing the most valuable type-strain genomes for metagenomic binning, comparative biology and taxonomic classification.</title>
        <authorList>
            <person name="Goeker M."/>
        </authorList>
    </citation>
    <scope>NUCLEOTIDE SEQUENCE [LARGE SCALE GENOMIC DNA]</scope>
    <source>
        <strain evidence="2 3">DSM 18961</strain>
    </source>
</reference>
<protein>
    <submittedName>
        <fullName evidence="2">Putative lumazine-binding protein</fullName>
    </submittedName>
</protein>
<dbReference type="OrthoDB" id="117186at2"/>
<evidence type="ECO:0000256" key="1">
    <source>
        <dbReference type="SAM" id="SignalP"/>
    </source>
</evidence>
<dbReference type="SUPFAM" id="SSF54427">
    <property type="entry name" value="NTF2-like"/>
    <property type="match status" value="1"/>
</dbReference>
<keyword evidence="1" id="KW-0732">Signal</keyword>
<evidence type="ECO:0000313" key="2">
    <source>
        <dbReference type="EMBL" id="TYP99632.1"/>
    </source>
</evidence>